<evidence type="ECO:0008006" key="4">
    <source>
        <dbReference type="Google" id="ProtNLM"/>
    </source>
</evidence>
<organism evidence="2 3">
    <name type="scientific">Paramecium sonneborni</name>
    <dbReference type="NCBI Taxonomy" id="65129"/>
    <lineage>
        <taxon>Eukaryota</taxon>
        <taxon>Sar</taxon>
        <taxon>Alveolata</taxon>
        <taxon>Ciliophora</taxon>
        <taxon>Intramacronucleata</taxon>
        <taxon>Oligohymenophorea</taxon>
        <taxon>Peniculida</taxon>
        <taxon>Parameciidae</taxon>
        <taxon>Paramecium</taxon>
    </lineage>
</organism>
<name>A0A8S1RTA3_9CILI</name>
<evidence type="ECO:0000313" key="3">
    <source>
        <dbReference type="Proteomes" id="UP000692954"/>
    </source>
</evidence>
<evidence type="ECO:0000313" key="2">
    <source>
        <dbReference type="EMBL" id="CAD8129684.1"/>
    </source>
</evidence>
<dbReference type="EMBL" id="CAJJDN010000237">
    <property type="protein sequence ID" value="CAD8129684.1"/>
    <property type="molecule type" value="Genomic_DNA"/>
</dbReference>
<feature type="transmembrane region" description="Helical" evidence="1">
    <location>
        <begin position="92"/>
        <end position="118"/>
    </location>
</feature>
<comment type="caution">
    <text evidence="2">The sequence shown here is derived from an EMBL/GenBank/DDBJ whole genome shotgun (WGS) entry which is preliminary data.</text>
</comment>
<dbReference type="AlphaFoldDB" id="A0A8S1RTA3"/>
<reference evidence="2" key="1">
    <citation type="submission" date="2021-01" db="EMBL/GenBank/DDBJ databases">
        <authorList>
            <consortium name="Genoscope - CEA"/>
            <person name="William W."/>
        </authorList>
    </citation>
    <scope>NUCLEOTIDE SEQUENCE</scope>
</reference>
<protein>
    <recommendedName>
        <fullName evidence="4">Transmembrane protein</fullName>
    </recommendedName>
</protein>
<gene>
    <name evidence="2" type="ORF">PSON_ATCC_30995.1.T2370017</name>
</gene>
<accession>A0A8S1RTA3</accession>
<sequence length="119" mass="14544">MKRFSITKKQEITFLFSIPIFQLLNIRNMSSVFNCKKFIYFQQLLGQYNYIYFLLHNQIILNICCIVKNQIWTEKTKQIQLQRIILMNFKYLKYKITLFQIILSHTLLNTLFLLFTLLF</sequence>
<keyword evidence="1" id="KW-0812">Transmembrane</keyword>
<keyword evidence="1" id="KW-0472">Membrane</keyword>
<dbReference type="Proteomes" id="UP000692954">
    <property type="component" value="Unassembled WGS sequence"/>
</dbReference>
<evidence type="ECO:0000256" key="1">
    <source>
        <dbReference type="SAM" id="Phobius"/>
    </source>
</evidence>
<keyword evidence="1" id="KW-1133">Transmembrane helix</keyword>
<keyword evidence="3" id="KW-1185">Reference proteome</keyword>
<proteinExistence type="predicted"/>